<evidence type="ECO:0000256" key="14">
    <source>
        <dbReference type="ARBA" id="ARBA00023015"/>
    </source>
</evidence>
<feature type="domain" description="TAZ-type" evidence="24">
    <location>
        <begin position="1177"/>
        <end position="1261"/>
    </location>
</feature>
<feature type="domain" description="ZZ-type" evidence="25">
    <location>
        <begin position="1016"/>
        <end position="1079"/>
    </location>
</feature>
<evidence type="ECO:0000256" key="9">
    <source>
        <dbReference type="ARBA" id="ARBA00022771"/>
    </source>
</evidence>
<feature type="domain" description="CBP/p300-type HAT" evidence="26">
    <location>
        <begin position="707"/>
        <end position="1133"/>
    </location>
</feature>
<dbReference type="GO" id="GO:1990538">
    <property type="term" value="F:xylan O-acetyltransferase activity"/>
    <property type="evidence" value="ECO:0007669"/>
    <property type="project" value="UniProtKB-ARBA"/>
</dbReference>
<gene>
    <name evidence="27" type="ORF">C2845_PM10G08990</name>
</gene>
<keyword evidence="16" id="KW-0472">Membrane</keyword>
<evidence type="ECO:0000256" key="1">
    <source>
        <dbReference type="ARBA" id="ARBA00002581"/>
    </source>
</evidence>
<accession>A0A3L6PBL3</accession>
<evidence type="ECO:0000256" key="18">
    <source>
        <dbReference type="ARBA" id="ARBA00023163"/>
    </source>
</evidence>
<dbReference type="GO" id="GO:0005667">
    <property type="term" value="C:transcription regulator complex"/>
    <property type="evidence" value="ECO:0007669"/>
    <property type="project" value="TreeGrafter"/>
</dbReference>
<dbReference type="Pfam" id="PF14416">
    <property type="entry name" value="PMR5N"/>
    <property type="match status" value="1"/>
</dbReference>
<feature type="region of interest" description="Disordered" evidence="23">
    <location>
        <begin position="392"/>
        <end position="425"/>
    </location>
</feature>
<keyword evidence="17" id="KW-0010">Activator</keyword>
<dbReference type="InterPro" id="IPR000197">
    <property type="entry name" value="Znf_TAZ"/>
</dbReference>
<dbReference type="InterPro" id="IPR013083">
    <property type="entry name" value="Znf_RING/FYVE/PHD"/>
</dbReference>
<evidence type="ECO:0000256" key="4">
    <source>
        <dbReference type="ARBA" id="ARBA00007727"/>
    </source>
</evidence>
<dbReference type="PANTHER" id="PTHR13808:SF39">
    <property type="entry name" value="HISTONE ACETYLTRANSFERASE HAC-LIKE 3-RELATED"/>
    <property type="match status" value="1"/>
</dbReference>
<keyword evidence="18" id="KW-0804">Transcription</keyword>
<keyword evidence="6" id="KW-0808">Transferase</keyword>
<dbReference type="GO" id="GO:0000123">
    <property type="term" value="C:histone acetyltransferase complex"/>
    <property type="evidence" value="ECO:0007669"/>
    <property type="project" value="TreeGrafter"/>
</dbReference>
<feature type="compositionally biased region" description="Low complexity" evidence="23">
    <location>
        <begin position="402"/>
        <end position="415"/>
    </location>
</feature>
<dbReference type="PROSITE" id="PS01357">
    <property type="entry name" value="ZF_ZZ_1"/>
    <property type="match status" value="1"/>
</dbReference>
<dbReference type="GO" id="GO:0005634">
    <property type="term" value="C:nucleus"/>
    <property type="evidence" value="ECO:0007669"/>
    <property type="project" value="UniProtKB-SubCell"/>
</dbReference>
<dbReference type="Gene3D" id="3.30.60.90">
    <property type="match status" value="1"/>
</dbReference>
<evidence type="ECO:0000259" key="26">
    <source>
        <dbReference type="PROSITE" id="PS51727"/>
    </source>
</evidence>
<evidence type="ECO:0000259" key="25">
    <source>
        <dbReference type="PROSITE" id="PS50135"/>
    </source>
</evidence>
<evidence type="ECO:0000256" key="8">
    <source>
        <dbReference type="ARBA" id="ARBA00022723"/>
    </source>
</evidence>
<evidence type="ECO:0000256" key="10">
    <source>
        <dbReference type="ARBA" id="ARBA00022833"/>
    </source>
</evidence>
<evidence type="ECO:0000256" key="22">
    <source>
        <dbReference type="PROSITE-ProRule" id="PRU00228"/>
    </source>
</evidence>
<dbReference type="EC" id="2.3.1.48" evidence="5"/>
<dbReference type="PROSITE" id="PS50134">
    <property type="entry name" value="ZF_TAZ"/>
    <property type="match status" value="1"/>
</dbReference>
<dbReference type="InterPro" id="IPR026057">
    <property type="entry name" value="TBL_C"/>
</dbReference>
<dbReference type="InterPro" id="IPR043145">
    <property type="entry name" value="Znf_ZZ_sf"/>
</dbReference>
<proteinExistence type="inferred from homology"/>
<evidence type="ECO:0000313" key="27">
    <source>
        <dbReference type="EMBL" id="RLM54923.1"/>
    </source>
</evidence>
<reference evidence="28" key="1">
    <citation type="journal article" date="2019" name="Nat. Commun.">
        <title>The genome of broomcorn millet.</title>
        <authorList>
            <person name="Zou C."/>
            <person name="Miki D."/>
            <person name="Li D."/>
            <person name="Tang Q."/>
            <person name="Xiao L."/>
            <person name="Rajput S."/>
            <person name="Deng P."/>
            <person name="Jia W."/>
            <person name="Huang R."/>
            <person name="Zhang M."/>
            <person name="Sun Y."/>
            <person name="Hu J."/>
            <person name="Fu X."/>
            <person name="Schnable P.S."/>
            <person name="Li F."/>
            <person name="Zhang H."/>
            <person name="Feng B."/>
            <person name="Zhu X."/>
            <person name="Liu R."/>
            <person name="Schnable J.C."/>
            <person name="Zhu J.-K."/>
            <person name="Zhang H."/>
        </authorList>
    </citation>
    <scope>NUCLEOTIDE SEQUENCE [LARGE SCALE GENOMIC DNA]</scope>
</reference>
<comment type="subcellular location">
    <subcellularLocation>
        <location evidence="3">Golgi apparatus membrane</location>
        <topology evidence="3">Single-pass type II membrane protein</topology>
    </subcellularLocation>
    <subcellularLocation>
        <location evidence="2">Nucleus</location>
    </subcellularLocation>
</comment>
<dbReference type="Gene3D" id="3.30.40.10">
    <property type="entry name" value="Zinc/RING finger domain, C3HC4 (zinc finger)"/>
    <property type="match status" value="1"/>
</dbReference>
<keyword evidence="9 22" id="KW-0863">Zinc-finger</keyword>
<keyword evidence="7" id="KW-0812">Transmembrane</keyword>
<evidence type="ECO:0000256" key="2">
    <source>
        <dbReference type="ARBA" id="ARBA00004123"/>
    </source>
</evidence>
<dbReference type="SUPFAM" id="SSF57903">
    <property type="entry name" value="FYVE/PHD zinc finger"/>
    <property type="match status" value="1"/>
</dbReference>
<keyword evidence="28" id="KW-1185">Reference proteome</keyword>
<name>A0A3L6PBL3_PANMI</name>
<dbReference type="PANTHER" id="PTHR13808">
    <property type="entry name" value="CBP/P300-RELATED"/>
    <property type="match status" value="1"/>
</dbReference>
<evidence type="ECO:0000256" key="21">
    <source>
        <dbReference type="ARBA" id="ARBA00048017"/>
    </source>
</evidence>
<dbReference type="InterPro" id="IPR025846">
    <property type="entry name" value="TBL_N"/>
</dbReference>
<keyword evidence="8" id="KW-0479">Metal-binding</keyword>
<dbReference type="PROSITE" id="PS01359">
    <property type="entry name" value="ZF_PHD_1"/>
    <property type="match status" value="1"/>
</dbReference>
<dbReference type="EMBL" id="PQIB02000018">
    <property type="protein sequence ID" value="RLM54923.1"/>
    <property type="molecule type" value="Genomic_DNA"/>
</dbReference>
<organism evidence="27 28">
    <name type="scientific">Panicum miliaceum</name>
    <name type="common">Proso millet</name>
    <name type="synonym">Broomcorn millet</name>
    <dbReference type="NCBI Taxonomy" id="4540"/>
    <lineage>
        <taxon>Eukaryota</taxon>
        <taxon>Viridiplantae</taxon>
        <taxon>Streptophyta</taxon>
        <taxon>Embryophyta</taxon>
        <taxon>Tracheophyta</taxon>
        <taxon>Spermatophyta</taxon>
        <taxon>Magnoliopsida</taxon>
        <taxon>Liliopsida</taxon>
        <taxon>Poales</taxon>
        <taxon>Poaceae</taxon>
        <taxon>PACMAD clade</taxon>
        <taxon>Panicoideae</taxon>
        <taxon>Panicodae</taxon>
        <taxon>Paniceae</taxon>
        <taxon>Panicinae</taxon>
        <taxon>Panicum</taxon>
        <taxon>Panicum sect. Panicum</taxon>
    </lineage>
</organism>
<dbReference type="Pfam" id="PF08214">
    <property type="entry name" value="HAT_KAT11"/>
    <property type="match status" value="1"/>
</dbReference>
<evidence type="ECO:0000256" key="3">
    <source>
        <dbReference type="ARBA" id="ARBA00004323"/>
    </source>
</evidence>
<comment type="similarity">
    <text evidence="4">Belongs to the PC-esterase family. TBL subfamily.</text>
</comment>
<keyword evidence="19" id="KW-0539">Nucleus</keyword>
<comment type="function">
    <text evidence="1">Acetyltransferase enzyme. Acetylates histones, giving a specific tag for transcriptional activation.</text>
</comment>
<dbReference type="STRING" id="4540.A0A3L6PBL3"/>
<evidence type="ECO:0000256" key="5">
    <source>
        <dbReference type="ARBA" id="ARBA00013184"/>
    </source>
</evidence>
<dbReference type="Proteomes" id="UP000275267">
    <property type="component" value="Unassembled WGS sequence"/>
</dbReference>
<evidence type="ECO:0000256" key="17">
    <source>
        <dbReference type="ARBA" id="ARBA00023159"/>
    </source>
</evidence>
<keyword evidence="11" id="KW-0156">Chromatin regulator</keyword>
<keyword evidence="14" id="KW-0805">Transcription regulation</keyword>
<keyword evidence="12" id="KW-0735">Signal-anchor</keyword>
<dbReference type="GO" id="GO:0000139">
    <property type="term" value="C:Golgi membrane"/>
    <property type="evidence" value="ECO:0007669"/>
    <property type="project" value="UniProtKB-SubCell"/>
</dbReference>
<evidence type="ECO:0000256" key="12">
    <source>
        <dbReference type="ARBA" id="ARBA00022968"/>
    </source>
</evidence>
<dbReference type="GO" id="GO:0008270">
    <property type="term" value="F:zinc ion binding"/>
    <property type="evidence" value="ECO:0007669"/>
    <property type="project" value="UniProtKB-KW"/>
</dbReference>
<evidence type="ECO:0000256" key="19">
    <source>
        <dbReference type="ARBA" id="ARBA00023242"/>
    </source>
</evidence>
<dbReference type="InterPro" id="IPR000433">
    <property type="entry name" value="Znf_ZZ"/>
</dbReference>
<dbReference type="Gene3D" id="1.20.1020.10">
    <property type="entry name" value="TAZ domain"/>
    <property type="match status" value="1"/>
</dbReference>
<evidence type="ECO:0000256" key="15">
    <source>
        <dbReference type="ARBA" id="ARBA00023034"/>
    </source>
</evidence>
<dbReference type="SMART" id="SM01250">
    <property type="entry name" value="KAT11"/>
    <property type="match status" value="1"/>
</dbReference>
<dbReference type="InterPro" id="IPR031162">
    <property type="entry name" value="CBP_P300_HAT"/>
</dbReference>
<evidence type="ECO:0000256" key="11">
    <source>
        <dbReference type="ARBA" id="ARBA00022853"/>
    </source>
</evidence>
<dbReference type="GO" id="GO:0003713">
    <property type="term" value="F:transcription coactivator activity"/>
    <property type="evidence" value="ECO:0007669"/>
    <property type="project" value="TreeGrafter"/>
</dbReference>
<comment type="caution">
    <text evidence="27">The sequence shown here is derived from an EMBL/GenBank/DDBJ whole genome shotgun (WGS) entry which is preliminary data.</text>
</comment>
<evidence type="ECO:0000256" key="6">
    <source>
        <dbReference type="ARBA" id="ARBA00022679"/>
    </source>
</evidence>
<comment type="catalytic activity">
    <reaction evidence="21">
        <text>L-lysyl-[protein] + acetyl-CoA = N(6)-acetyl-L-lysyl-[protein] + CoA + H(+)</text>
        <dbReference type="Rhea" id="RHEA:45948"/>
        <dbReference type="Rhea" id="RHEA-COMP:9752"/>
        <dbReference type="Rhea" id="RHEA-COMP:10731"/>
        <dbReference type="ChEBI" id="CHEBI:15378"/>
        <dbReference type="ChEBI" id="CHEBI:29969"/>
        <dbReference type="ChEBI" id="CHEBI:57287"/>
        <dbReference type="ChEBI" id="CHEBI:57288"/>
        <dbReference type="ChEBI" id="CHEBI:61930"/>
        <dbReference type="EC" id="2.3.1.48"/>
    </reaction>
</comment>
<sequence>MMTQTLQGKVMASYAPSSFSIQQQMSPSDFEVLQLDNMDQSTSPIRGIIIQKIASCLKMREQFAKCSPDYLLKISRNIDELLFKSAPKVHYMDLSTLEVRVNYLLSSVSYRNHKDPWISSAASPTTNLHQLPEKQMTDSSVYHNRFDPAFTNLPARARDVHTHTMFASQRYLAYNHNVAAANFATERPESFRSTIVAPCVSALPKCSSGLGGIASAGLPNGHVKNHFPGHNIINDIIKFLPGDAHPVESPISSMSGSSSPLSAVCDPTTNSSAMIRSSVDSISKASGQKLSAGSDSTSEGQSFQQYREYEKKLDGAWSQPVEHSIHSDSTTERHEMYLDGQFQLDRCVEMKEKYWRMSDCEDLCREKYSSLSTPSAQYQCCFVTDCDPSDPERERIERSEWTSTSTVSKPTSPVSDESYGKRPAKRLKADVPNLVNVNQVESSKEQKLVVHENHACGETVQPEITELPTKLPCSSLGDINADTDNMLEQGSEDVHNMEIVTEELHCVKGEIEMTDSKTAALDQTASGVNLSSRKKRGASILYALTAEELRDHMSSLINQHTCLGKLTSQEIQSNEVLPDLNACNLCGMEKLLFEPPPRFCALCLKIINSTGCYYAEVENGKDKTSICSKCHHLSSSRAKYVKRSDYAETDAEAEWWVQCDKCKAWQHQICALFNRKCEGAKAEYTCAKCFLKEKDSGDIHAQEASSVLGAWELQRTKLSDHIEQRLSERLEQDRQQRASASGKATEEVPRVEGLTVRVVSSTDRVLQVQPHFHEFFKQEKYPGEFPYKSKAILLFQKIEGVDVCLFAMYVQEYGSECPPPNQRHVYLAYIDSVKYFRPEIKSASGEALRTFVYHEILIGYLDYCKKRGFVSCSIWACPSTKRDDYVLYCHPTVQKMPKSDKLRSWYQNLIKKAVKEGVVVERNTLSDFFLQPTNECKANISAACLPYCENDFWPGEAERLLEKKDDKTSQKKETQVGRLLRVAKRDDRKGNLEDILLVHKLGERMCTMKEDFMMLCLQQFCKHCHQPIVSGRSWVCTSCKNFHLCDKCHAEEKNTAQKDRHPATTKQKHAFQRIEVEPLPETEDVDPTIESKYFDSRIDFLKHCQDNQFQFDTLRRAKHSTMMILYYLHNSTCSACHHAVDQCLVWRCLECLGCTFCDPCYKQNGERLHIHELRKIDTSKKNTMQGYVECLGHASRCFDPHNCSLQVCLTLKKLFFHGVRCDIRARNQGGCNKCVFMWKLLLHHSKGCNDTDCTVPRCSFASAGNSTAGRVPKGCDIFRGEWVWDPDDAARPPYYTNRSCPLIQEHQNCLKYGRPDPGFLSWRWRPAARELPRFDAAAFLDVVRGRSLAFVGDSLAWNHMQSLMCLLSKVAYPKDISKTTDPEFRTLCYESYNFTVSIFWSPFLVKANKSGELWHLYLDEPDDAWLAGVAGSDYVVLSAAN</sequence>
<dbReference type="InterPro" id="IPR019786">
    <property type="entry name" value="Zinc_finger_PHD-type_CS"/>
</dbReference>
<dbReference type="GO" id="GO:0031490">
    <property type="term" value="F:chromatin DNA binding"/>
    <property type="evidence" value="ECO:0007669"/>
    <property type="project" value="TreeGrafter"/>
</dbReference>
<dbReference type="SUPFAM" id="SSF57933">
    <property type="entry name" value="TAZ domain"/>
    <property type="match status" value="1"/>
</dbReference>
<keyword evidence="15" id="KW-0333">Golgi apparatus</keyword>
<dbReference type="Pfam" id="PF13839">
    <property type="entry name" value="PC-Esterase"/>
    <property type="match status" value="1"/>
</dbReference>
<dbReference type="InterPro" id="IPR011011">
    <property type="entry name" value="Znf_FYVE_PHD"/>
</dbReference>
<dbReference type="PROSITE" id="PS51727">
    <property type="entry name" value="CBP_P300_HAT"/>
    <property type="match status" value="1"/>
</dbReference>
<dbReference type="OrthoDB" id="899at2759"/>
<evidence type="ECO:0000259" key="24">
    <source>
        <dbReference type="PROSITE" id="PS50134"/>
    </source>
</evidence>
<dbReference type="InterPro" id="IPR001965">
    <property type="entry name" value="Znf_PHD"/>
</dbReference>
<evidence type="ECO:0000256" key="16">
    <source>
        <dbReference type="ARBA" id="ARBA00023136"/>
    </source>
</evidence>
<dbReference type="GO" id="GO:0045944">
    <property type="term" value="P:positive regulation of transcription by RNA polymerase II"/>
    <property type="evidence" value="ECO:0007669"/>
    <property type="project" value="TreeGrafter"/>
</dbReference>
<dbReference type="InterPro" id="IPR035898">
    <property type="entry name" value="TAZ_dom_sf"/>
</dbReference>
<dbReference type="GO" id="GO:0004402">
    <property type="term" value="F:histone acetyltransferase activity"/>
    <property type="evidence" value="ECO:0007669"/>
    <property type="project" value="InterPro"/>
</dbReference>
<keyword evidence="10" id="KW-0862">Zinc</keyword>
<dbReference type="SUPFAM" id="SSF57850">
    <property type="entry name" value="RING/U-box"/>
    <property type="match status" value="2"/>
</dbReference>
<evidence type="ECO:0000256" key="23">
    <source>
        <dbReference type="SAM" id="MobiDB-lite"/>
    </source>
</evidence>
<evidence type="ECO:0000313" key="28">
    <source>
        <dbReference type="Proteomes" id="UP000275267"/>
    </source>
</evidence>
<dbReference type="SMART" id="SM00551">
    <property type="entry name" value="ZnF_TAZ"/>
    <property type="match status" value="1"/>
</dbReference>
<protein>
    <recommendedName>
        <fullName evidence="5">histone acetyltransferase</fullName>
        <ecNumber evidence="5">2.3.1.48</ecNumber>
    </recommendedName>
</protein>
<keyword evidence="20" id="KW-0012">Acyltransferase</keyword>
<dbReference type="PROSITE" id="PS50135">
    <property type="entry name" value="ZF_ZZ_2"/>
    <property type="match status" value="1"/>
</dbReference>
<keyword evidence="13" id="KW-1133">Transmembrane helix</keyword>
<evidence type="ECO:0000256" key="13">
    <source>
        <dbReference type="ARBA" id="ARBA00022989"/>
    </source>
</evidence>
<evidence type="ECO:0000256" key="20">
    <source>
        <dbReference type="ARBA" id="ARBA00023315"/>
    </source>
</evidence>
<dbReference type="InterPro" id="IPR013178">
    <property type="entry name" value="Histone_AcTrfase_Rtt109/CBP"/>
</dbReference>
<evidence type="ECO:0000256" key="7">
    <source>
        <dbReference type="ARBA" id="ARBA00022692"/>
    </source>
</evidence>
<dbReference type="SMART" id="SM00249">
    <property type="entry name" value="PHD"/>
    <property type="match status" value="1"/>
</dbReference>